<evidence type="ECO:0000313" key="3">
    <source>
        <dbReference type="Proteomes" id="UP001194580"/>
    </source>
</evidence>
<reference evidence="2" key="1">
    <citation type="journal article" date="2020" name="Fungal Divers.">
        <title>Resolving the Mortierellaceae phylogeny through synthesis of multi-gene phylogenetics and phylogenomics.</title>
        <authorList>
            <person name="Vandepol N."/>
            <person name="Liber J."/>
            <person name="Desiro A."/>
            <person name="Na H."/>
            <person name="Kennedy M."/>
            <person name="Barry K."/>
            <person name="Grigoriev I.V."/>
            <person name="Miller A.N."/>
            <person name="O'Donnell K."/>
            <person name="Stajich J.E."/>
            <person name="Bonito G."/>
        </authorList>
    </citation>
    <scope>NUCLEOTIDE SEQUENCE</scope>
    <source>
        <strain evidence="2">NRRL 28262</strain>
    </source>
</reference>
<keyword evidence="3" id="KW-1185">Reference proteome</keyword>
<protein>
    <submittedName>
        <fullName evidence="2">Uncharacterized protein</fullName>
    </submittedName>
</protein>
<name>A0AAD4D1V0_9FUNG</name>
<comment type="caution">
    <text evidence="2">The sequence shown here is derived from an EMBL/GenBank/DDBJ whole genome shotgun (WGS) entry which is preliminary data.</text>
</comment>
<proteinExistence type="predicted"/>
<feature type="region of interest" description="Disordered" evidence="1">
    <location>
        <begin position="81"/>
        <end position="109"/>
    </location>
</feature>
<dbReference type="Proteomes" id="UP001194580">
    <property type="component" value="Unassembled WGS sequence"/>
</dbReference>
<gene>
    <name evidence="2" type="ORF">BGZ95_007461</name>
</gene>
<feature type="compositionally biased region" description="Polar residues" evidence="1">
    <location>
        <begin position="82"/>
        <end position="92"/>
    </location>
</feature>
<dbReference type="AlphaFoldDB" id="A0AAD4D1V0"/>
<feature type="non-terminal residue" evidence="2">
    <location>
        <position position="374"/>
    </location>
</feature>
<feature type="non-terminal residue" evidence="2">
    <location>
        <position position="1"/>
    </location>
</feature>
<feature type="compositionally biased region" description="Polar residues" evidence="1">
    <location>
        <begin position="100"/>
        <end position="109"/>
    </location>
</feature>
<evidence type="ECO:0000313" key="2">
    <source>
        <dbReference type="EMBL" id="KAG0249662.1"/>
    </source>
</evidence>
<dbReference type="SUPFAM" id="SSF50993">
    <property type="entry name" value="Peptidase/esterase 'gauge' domain"/>
    <property type="match status" value="1"/>
</dbReference>
<accession>A0AAD4D1V0</accession>
<organism evidence="2 3">
    <name type="scientific">Linnemannia exigua</name>
    <dbReference type="NCBI Taxonomy" id="604196"/>
    <lineage>
        <taxon>Eukaryota</taxon>
        <taxon>Fungi</taxon>
        <taxon>Fungi incertae sedis</taxon>
        <taxon>Mucoromycota</taxon>
        <taxon>Mortierellomycotina</taxon>
        <taxon>Mortierellomycetes</taxon>
        <taxon>Mortierellales</taxon>
        <taxon>Mortierellaceae</taxon>
        <taxon>Linnemannia</taxon>
    </lineage>
</organism>
<dbReference type="EMBL" id="JAAAIL010003655">
    <property type="protein sequence ID" value="KAG0249662.1"/>
    <property type="molecule type" value="Genomic_DNA"/>
</dbReference>
<sequence length="374" mass="40927">DQEHAIIQANYDQETQRFEWDIPVEGIPQGSYELVLGISSLNLCLKAVDSITFDIFYGANQSSDRPSEVISNSSLRDLFDAPTTTASDNAATAPNDDDSTTATRVPNDSTTLVIELSTTAADADHSTTVSDECSATDPDGEELAATLNADDSASIVVGDTSNNHTTVDTKSFLRWKLHESIAVTASSDNGSSNGPIKVIMTVETWKGVSSAPGAFVLHVLELHQDSSTLYEEDPSFRKHLPFTWFIDINGDTDSPKEIASYCFSGDGSYVAVLVHSSAGQGLELYRIDQNRSCSLPVASWTLSSYKTTEYDISVSWDGSQIVVLNLTDRAQSAIYIRQKYRSEMQTRTTATTDPLQELYVEGVLHPKIRKYFSK</sequence>
<evidence type="ECO:0000256" key="1">
    <source>
        <dbReference type="SAM" id="MobiDB-lite"/>
    </source>
</evidence>